<dbReference type="EMBL" id="SAYB01000006">
    <property type="protein sequence ID" value="TXJ36235.1"/>
    <property type="molecule type" value="Genomic_DNA"/>
</dbReference>
<dbReference type="Gene3D" id="3.10.28.20">
    <property type="entry name" value="Acetamidase/Formamidase-like domains"/>
    <property type="match status" value="1"/>
</dbReference>
<organism evidence="1 2">
    <name type="scientific">Brachyspira aalborgi</name>
    <dbReference type="NCBI Taxonomy" id="29522"/>
    <lineage>
        <taxon>Bacteria</taxon>
        <taxon>Pseudomonadati</taxon>
        <taxon>Spirochaetota</taxon>
        <taxon>Spirochaetia</taxon>
        <taxon>Brachyspirales</taxon>
        <taxon>Brachyspiraceae</taxon>
        <taxon>Brachyspira</taxon>
    </lineage>
</organism>
<comment type="caution">
    <text evidence="1">The sequence shown here is derived from an EMBL/GenBank/DDBJ whole genome shotgun (WGS) entry which is preliminary data.</text>
</comment>
<gene>
    <name evidence="1" type="ORF">EPJ78_09635</name>
</gene>
<evidence type="ECO:0008006" key="3">
    <source>
        <dbReference type="Google" id="ProtNLM"/>
    </source>
</evidence>
<sequence>MYFKEIFIMKRLFICILLLNIGINLYGQKQPEWISNPQKVYDKNIYEVGVGQGTSDKEAEDNAYSVLANIFGMNISVDTKANEKYIETSLVVEEIRSLDNSTKIEAKHNLINVKIDSRYYDTKKNKYYVIAVLNKKETALLLNKKIKDNIKIIDSYILKSNSEKDLFDKYYTLYIAYIFSEKNENFINQLSILDNSSKIDVLDSYRIERIKSSMESVKRKISFGIEAFDITPNIESAIEHSISDLGFKISSNPSYIFRDKFTFDGNDTGYGMYIMNYTLILELINYNGERIASFKYKGKDGGASEKDAKKVIMNKLVKDINSNLSSQLSNYLDGRFERIKY</sequence>
<proteinExistence type="predicted"/>
<dbReference type="Proteomes" id="UP000322814">
    <property type="component" value="Unassembled WGS sequence"/>
</dbReference>
<dbReference type="AlphaFoldDB" id="A0A5C8EEP0"/>
<protein>
    <recommendedName>
        <fullName evidence="3">LPP20 lipoprotein</fullName>
    </recommendedName>
</protein>
<name>A0A5C8EEP0_9SPIR</name>
<reference evidence="1 2" key="1">
    <citation type="journal article" date="1992" name="Lakartidningen">
        <title>[Penicillin V and not amoxicillin is the first choice preparation in acute otitis].</title>
        <authorList>
            <person name="Kamme C."/>
            <person name="Lundgren K."/>
            <person name="Prellner K."/>
        </authorList>
    </citation>
    <scope>NUCLEOTIDE SEQUENCE [LARGE SCALE GENOMIC DNA]</scope>
    <source>
        <strain evidence="1 2">PC4580III</strain>
    </source>
</reference>
<evidence type="ECO:0000313" key="1">
    <source>
        <dbReference type="EMBL" id="TXJ36235.1"/>
    </source>
</evidence>
<evidence type="ECO:0000313" key="2">
    <source>
        <dbReference type="Proteomes" id="UP000322814"/>
    </source>
</evidence>
<accession>A0A5C8EEP0</accession>